<dbReference type="InterPro" id="IPR050195">
    <property type="entry name" value="Primate_lentivir_Gag_pol-like"/>
</dbReference>
<dbReference type="InterPro" id="IPR008919">
    <property type="entry name" value="Retrov_capsid_N"/>
</dbReference>
<dbReference type="GO" id="GO:0003676">
    <property type="term" value="F:nucleic acid binding"/>
    <property type="evidence" value="ECO:0007669"/>
    <property type="project" value="InterPro"/>
</dbReference>
<dbReference type="Pfam" id="PF19317">
    <property type="entry name" value="Gag_p24_C"/>
    <property type="match status" value="1"/>
</dbReference>
<protein>
    <recommendedName>
        <fullName evidence="2">Retroviral nucleocapsid Gag protein p24 C-terminal domain-containing protein</fullName>
    </recommendedName>
</protein>
<sequence>MPIRLEHLCGDGEWVTALKQAQEIPLAVLERIKETTLKAFFSIQPDESFQPCSNIKQLPSEAFVTFVKQLTRAVELQVKNEGAQEQVLEEMALTNANEQCKAAILSLPMEPVPTLDDMLPVCTQKVPFMSAHLTHSSRDAFRPLQRAAAADAMPPVPVPQPPPKRRATCLLCDQTEHWASQCPLKKKLLDFRDNGGGGPQRSKENFSKT</sequence>
<dbReference type="GO" id="GO:0016032">
    <property type="term" value="P:viral process"/>
    <property type="evidence" value="ECO:0007669"/>
    <property type="project" value="InterPro"/>
</dbReference>
<feature type="domain" description="Retroviral nucleocapsid Gag protein p24 C-terminal" evidence="2">
    <location>
        <begin position="53"/>
        <end position="119"/>
    </location>
</feature>
<dbReference type="InterPro" id="IPR036875">
    <property type="entry name" value="Znf_CCHC_sf"/>
</dbReference>
<dbReference type="Proteomes" id="UP000269221">
    <property type="component" value="Unassembled WGS sequence"/>
</dbReference>
<comment type="caution">
    <text evidence="3">The sequence shown here is derived from an EMBL/GenBank/DDBJ whole genome shotgun (WGS) entry which is preliminary data.</text>
</comment>
<dbReference type="Gene3D" id="1.10.375.10">
    <property type="entry name" value="Human Immunodeficiency Virus Type 1 Capsid Protein"/>
    <property type="match status" value="1"/>
</dbReference>
<dbReference type="OrthoDB" id="9219359at2759"/>
<evidence type="ECO:0000313" key="4">
    <source>
        <dbReference type="Proteomes" id="UP000269221"/>
    </source>
</evidence>
<evidence type="ECO:0000259" key="2">
    <source>
        <dbReference type="Pfam" id="PF19317"/>
    </source>
</evidence>
<keyword evidence="4" id="KW-1185">Reference proteome</keyword>
<gene>
    <name evidence="3" type="ORF">DUI87_03924</name>
</gene>
<dbReference type="PANTHER" id="PTHR40389:SF3">
    <property type="entry name" value="IGE-BINDING PROTEIN"/>
    <property type="match status" value="1"/>
</dbReference>
<reference evidence="3 4" key="1">
    <citation type="submission" date="2018-07" db="EMBL/GenBank/DDBJ databases">
        <title>A high quality draft genome assembly of the barn swallow (H. rustica rustica).</title>
        <authorList>
            <person name="Formenti G."/>
            <person name="Chiara M."/>
            <person name="Poveda L."/>
            <person name="Francoijs K.-J."/>
            <person name="Bonisoli-Alquati A."/>
            <person name="Canova L."/>
            <person name="Gianfranceschi L."/>
            <person name="Horner D.S."/>
            <person name="Saino N."/>
        </authorList>
    </citation>
    <scope>NUCLEOTIDE SEQUENCE [LARGE SCALE GENOMIC DNA]</scope>
    <source>
        <strain evidence="3">Chelidonia</strain>
        <tissue evidence="3">Blood</tissue>
    </source>
</reference>
<proteinExistence type="predicted"/>
<name>A0A3M0L2J6_HIRRU</name>
<dbReference type="SUPFAM" id="SSF47353">
    <property type="entry name" value="Retrovirus capsid dimerization domain-like"/>
    <property type="match status" value="1"/>
</dbReference>
<dbReference type="SUPFAM" id="SSF57756">
    <property type="entry name" value="Retrovirus zinc finger-like domains"/>
    <property type="match status" value="1"/>
</dbReference>
<dbReference type="AlphaFoldDB" id="A0A3M0L2J6"/>
<evidence type="ECO:0000256" key="1">
    <source>
        <dbReference type="SAM" id="MobiDB-lite"/>
    </source>
</evidence>
<dbReference type="PANTHER" id="PTHR40389">
    <property type="entry name" value="ENDOGENOUS RETROVIRUS GROUP K MEMBER 24 GAG POLYPROTEIN-RELATED"/>
    <property type="match status" value="1"/>
</dbReference>
<dbReference type="GO" id="GO:0008270">
    <property type="term" value="F:zinc ion binding"/>
    <property type="evidence" value="ECO:0007669"/>
    <property type="project" value="InterPro"/>
</dbReference>
<dbReference type="EMBL" id="QRBI01000095">
    <property type="protein sequence ID" value="RMC19316.1"/>
    <property type="molecule type" value="Genomic_DNA"/>
</dbReference>
<feature type="region of interest" description="Disordered" evidence="1">
    <location>
        <begin position="190"/>
        <end position="209"/>
    </location>
</feature>
<dbReference type="Gene3D" id="1.10.1200.30">
    <property type="match status" value="1"/>
</dbReference>
<evidence type="ECO:0000313" key="3">
    <source>
        <dbReference type="EMBL" id="RMC19316.1"/>
    </source>
</evidence>
<organism evidence="3 4">
    <name type="scientific">Hirundo rustica rustica</name>
    <dbReference type="NCBI Taxonomy" id="333673"/>
    <lineage>
        <taxon>Eukaryota</taxon>
        <taxon>Metazoa</taxon>
        <taxon>Chordata</taxon>
        <taxon>Craniata</taxon>
        <taxon>Vertebrata</taxon>
        <taxon>Euteleostomi</taxon>
        <taxon>Archelosauria</taxon>
        <taxon>Archosauria</taxon>
        <taxon>Dinosauria</taxon>
        <taxon>Saurischia</taxon>
        <taxon>Theropoda</taxon>
        <taxon>Coelurosauria</taxon>
        <taxon>Aves</taxon>
        <taxon>Neognathae</taxon>
        <taxon>Neoaves</taxon>
        <taxon>Telluraves</taxon>
        <taxon>Australaves</taxon>
        <taxon>Passeriformes</taxon>
        <taxon>Sylvioidea</taxon>
        <taxon>Hirundinidae</taxon>
        <taxon>Hirundo</taxon>
    </lineage>
</organism>
<dbReference type="InterPro" id="IPR045345">
    <property type="entry name" value="Gag_p24_C"/>
</dbReference>
<accession>A0A3M0L2J6</accession>
<dbReference type="InterPro" id="IPR008916">
    <property type="entry name" value="Retrov_capsid_C"/>
</dbReference>